<feature type="domain" description="ABC transporter" evidence="5">
    <location>
        <begin position="17"/>
        <end position="237"/>
    </location>
</feature>
<keyword evidence="4 6" id="KW-0067">ATP-binding</keyword>
<keyword evidence="2" id="KW-0813">Transport</keyword>
<keyword evidence="3" id="KW-0547">Nucleotide-binding</keyword>
<evidence type="ECO:0000256" key="4">
    <source>
        <dbReference type="ARBA" id="ARBA00022840"/>
    </source>
</evidence>
<comment type="caution">
    <text evidence="6">The sequence shown here is derived from an EMBL/GenBank/DDBJ whole genome shotgun (WGS) entry which is preliminary data.</text>
</comment>
<dbReference type="Pfam" id="PF00005">
    <property type="entry name" value="ABC_tran"/>
    <property type="match status" value="1"/>
</dbReference>
<dbReference type="OrthoDB" id="6198786at2"/>
<comment type="similarity">
    <text evidence="1">Belongs to the ABC transporter superfamily.</text>
</comment>
<dbReference type="GO" id="GO:0016887">
    <property type="term" value="F:ATP hydrolysis activity"/>
    <property type="evidence" value="ECO:0007669"/>
    <property type="project" value="InterPro"/>
</dbReference>
<organism evidence="6 7">
    <name type="scientific">Buchananella hordeovulneris</name>
    <dbReference type="NCBI Taxonomy" id="52770"/>
    <lineage>
        <taxon>Bacteria</taxon>
        <taxon>Bacillati</taxon>
        <taxon>Actinomycetota</taxon>
        <taxon>Actinomycetes</taxon>
        <taxon>Actinomycetales</taxon>
        <taxon>Actinomycetaceae</taxon>
        <taxon>Buchananella</taxon>
    </lineage>
</organism>
<keyword evidence="7" id="KW-1185">Reference proteome</keyword>
<dbReference type="InterPro" id="IPR027417">
    <property type="entry name" value="P-loop_NTPase"/>
</dbReference>
<evidence type="ECO:0000313" key="7">
    <source>
        <dbReference type="Proteomes" id="UP000185612"/>
    </source>
</evidence>
<evidence type="ECO:0000256" key="3">
    <source>
        <dbReference type="ARBA" id="ARBA00022741"/>
    </source>
</evidence>
<dbReference type="PANTHER" id="PTHR43335:SF4">
    <property type="entry name" value="ABC TRANSPORTER, ATP-BINDING PROTEIN"/>
    <property type="match status" value="1"/>
</dbReference>
<dbReference type="Gene3D" id="3.40.50.300">
    <property type="entry name" value="P-loop containing nucleotide triphosphate hydrolases"/>
    <property type="match status" value="1"/>
</dbReference>
<gene>
    <name evidence="6" type="ORF">BSZ40_06030</name>
</gene>
<dbReference type="GO" id="GO:0005524">
    <property type="term" value="F:ATP binding"/>
    <property type="evidence" value="ECO:0007669"/>
    <property type="project" value="UniProtKB-KW"/>
</dbReference>
<dbReference type="RefSeq" id="WP_073824277.1">
    <property type="nucleotide sequence ID" value="NZ_MQVS01000005.1"/>
</dbReference>
<evidence type="ECO:0000259" key="5">
    <source>
        <dbReference type="PROSITE" id="PS50893"/>
    </source>
</evidence>
<dbReference type="InterPro" id="IPR003439">
    <property type="entry name" value="ABC_transporter-like_ATP-bd"/>
</dbReference>
<sequence length="239" mass="25196">MRSSRALPPDFAADALLQARDLQVGYGDNAVCGAASFAVFPGQVLAVVGANGSGKSTLLRTCFGLQPALNGQVRLLGRLPDPRRAAQRAEVASDMQTESFFPSLTVREHLELVCYGHGVANTADVTTSLLTEFGLARLANSLPDQLSSGQRRRLALTAVLARPRQLLLLDEPEQRLDHATRRHLGRRLAEEAADGGAVVLVSHDPDLVAACAQAALVVGERTTLTDVAGAVAAITEGTL</sequence>
<dbReference type="Proteomes" id="UP000185612">
    <property type="component" value="Unassembled WGS sequence"/>
</dbReference>
<accession>A0A1Q5PVU9</accession>
<dbReference type="STRING" id="52770.BSZ40_06030"/>
<dbReference type="InterPro" id="IPR003593">
    <property type="entry name" value="AAA+_ATPase"/>
</dbReference>
<proteinExistence type="inferred from homology"/>
<dbReference type="EMBL" id="MQVS01000005">
    <property type="protein sequence ID" value="OKL51708.1"/>
    <property type="molecule type" value="Genomic_DNA"/>
</dbReference>
<evidence type="ECO:0000256" key="1">
    <source>
        <dbReference type="ARBA" id="ARBA00005417"/>
    </source>
</evidence>
<dbReference type="PANTHER" id="PTHR43335">
    <property type="entry name" value="ABC TRANSPORTER, ATP-BINDING PROTEIN"/>
    <property type="match status" value="1"/>
</dbReference>
<dbReference type="SUPFAM" id="SSF52540">
    <property type="entry name" value="P-loop containing nucleoside triphosphate hydrolases"/>
    <property type="match status" value="1"/>
</dbReference>
<dbReference type="PROSITE" id="PS50893">
    <property type="entry name" value="ABC_TRANSPORTER_2"/>
    <property type="match status" value="1"/>
</dbReference>
<dbReference type="AlphaFoldDB" id="A0A1Q5PVU9"/>
<dbReference type="SMART" id="SM00382">
    <property type="entry name" value="AAA"/>
    <property type="match status" value="1"/>
</dbReference>
<reference evidence="7" key="1">
    <citation type="submission" date="2016-12" db="EMBL/GenBank/DDBJ databases">
        <authorList>
            <person name="Meng X."/>
        </authorList>
    </citation>
    <scope>NUCLEOTIDE SEQUENCE [LARGE SCALE GENOMIC DNA]</scope>
    <source>
        <strain evidence="7">DSM 20732</strain>
    </source>
</reference>
<protein>
    <submittedName>
        <fullName evidence="6">ABC transporter ATP-binding protein</fullName>
    </submittedName>
</protein>
<name>A0A1Q5PVU9_9ACTO</name>
<evidence type="ECO:0000256" key="2">
    <source>
        <dbReference type="ARBA" id="ARBA00022448"/>
    </source>
</evidence>
<evidence type="ECO:0000313" key="6">
    <source>
        <dbReference type="EMBL" id="OKL51708.1"/>
    </source>
</evidence>